<feature type="compositionally biased region" description="Basic and acidic residues" evidence="1">
    <location>
        <begin position="146"/>
        <end position="160"/>
    </location>
</feature>
<evidence type="ECO:0000313" key="3">
    <source>
        <dbReference type="Proteomes" id="UP000314294"/>
    </source>
</evidence>
<comment type="caution">
    <text evidence="2">The sequence shown here is derived from an EMBL/GenBank/DDBJ whole genome shotgun (WGS) entry which is preliminary data.</text>
</comment>
<sequence length="219" mass="24015">MAWPFLTDILRRKLWCSGPSAPVPHRTQQGSPGRTNPHRRVESSPTIHSPSPPSLSPSFSSCPTVSLPLCPASRPYELFADKTRGPALYQHSPALPRQAVGRRCVRILASAHHMETDWVFVQSRRQCPDNQIQKQVVMASPPIRQKGRESAEPARQEEGHTVPAAEEPGLGSSITEHWEGGQALWSPLSRAGRLNRDPVQAEGGARGTSKYRADGKGPM</sequence>
<dbReference type="EMBL" id="SRLO01000499">
    <property type="protein sequence ID" value="TNN54003.1"/>
    <property type="molecule type" value="Genomic_DNA"/>
</dbReference>
<dbReference type="Proteomes" id="UP000314294">
    <property type="component" value="Unassembled WGS sequence"/>
</dbReference>
<organism evidence="2 3">
    <name type="scientific">Liparis tanakae</name>
    <name type="common">Tanaka's snailfish</name>
    <dbReference type="NCBI Taxonomy" id="230148"/>
    <lineage>
        <taxon>Eukaryota</taxon>
        <taxon>Metazoa</taxon>
        <taxon>Chordata</taxon>
        <taxon>Craniata</taxon>
        <taxon>Vertebrata</taxon>
        <taxon>Euteleostomi</taxon>
        <taxon>Actinopterygii</taxon>
        <taxon>Neopterygii</taxon>
        <taxon>Teleostei</taxon>
        <taxon>Neoteleostei</taxon>
        <taxon>Acanthomorphata</taxon>
        <taxon>Eupercaria</taxon>
        <taxon>Perciformes</taxon>
        <taxon>Cottioidei</taxon>
        <taxon>Cottales</taxon>
        <taxon>Liparidae</taxon>
        <taxon>Liparis</taxon>
    </lineage>
</organism>
<name>A0A4Z2GMH7_9TELE</name>
<feature type="region of interest" description="Disordered" evidence="1">
    <location>
        <begin position="20"/>
        <end position="59"/>
    </location>
</feature>
<feature type="region of interest" description="Disordered" evidence="1">
    <location>
        <begin position="141"/>
        <end position="219"/>
    </location>
</feature>
<evidence type="ECO:0000313" key="2">
    <source>
        <dbReference type="EMBL" id="TNN54003.1"/>
    </source>
</evidence>
<reference evidence="2 3" key="1">
    <citation type="submission" date="2019-03" db="EMBL/GenBank/DDBJ databases">
        <title>First draft genome of Liparis tanakae, snailfish: a comprehensive survey of snailfish specific genes.</title>
        <authorList>
            <person name="Kim W."/>
            <person name="Song I."/>
            <person name="Jeong J.-H."/>
            <person name="Kim D."/>
            <person name="Kim S."/>
            <person name="Ryu S."/>
            <person name="Song J.Y."/>
            <person name="Lee S.K."/>
        </authorList>
    </citation>
    <scope>NUCLEOTIDE SEQUENCE [LARGE SCALE GENOMIC DNA]</scope>
    <source>
        <tissue evidence="2">Muscle</tissue>
    </source>
</reference>
<evidence type="ECO:0000256" key="1">
    <source>
        <dbReference type="SAM" id="MobiDB-lite"/>
    </source>
</evidence>
<keyword evidence="3" id="KW-1185">Reference proteome</keyword>
<dbReference type="AlphaFoldDB" id="A0A4Z2GMH7"/>
<proteinExistence type="predicted"/>
<gene>
    <name evidence="2" type="ORF">EYF80_035771</name>
</gene>
<accession>A0A4Z2GMH7</accession>
<protein>
    <submittedName>
        <fullName evidence="2">Uncharacterized protein</fullName>
    </submittedName>
</protein>